<organism evidence="2 3">
    <name type="scientific">Myroides phaeus</name>
    <dbReference type="NCBI Taxonomy" id="702745"/>
    <lineage>
        <taxon>Bacteria</taxon>
        <taxon>Pseudomonadati</taxon>
        <taxon>Bacteroidota</taxon>
        <taxon>Flavobacteriia</taxon>
        <taxon>Flavobacteriales</taxon>
        <taxon>Flavobacteriaceae</taxon>
        <taxon>Myroides</taxon>
    </lineage>
</organism>
<evidence type="ECO:0000259" key="1">
    <source>
        <dbReference type="Pfam" id="PF01636"/>
    </source>
</evidence>
<dbReference type="Gene3D" id="1.10.510.10">
    <property type="entry name" value="Transferase(Phosphotransferase) domain 1"/>
    <property type="match status" value="1"/>
</dbReference>
<reference evidence="3" key="1">
    <citation type="submission" date="2016-10" db="EMBL/GenBank/DDBJ databases">
        <authorList>
            <person name="Varghese N."/>
            <person name="Submissions S."/>
        </authorList>
    </citation>
    <scope>NUCLEOTIDE SEQUENCE [LARGE SCALE GENOMIC DNA]</scope>
    <source>
        <strain evidence="3">DSM 23313</strain>
    </source>
</reference>
<dbReference type="InterPro" id="IPR002575">
    <property type="entry name" value="Aminoglycoside_PTrfase"/>
</dbReference>
<dbReference type="STRING" id="702745.SAMN05421818_1482"/>
<sequence length="323" mass="38581">MVETLIKTLQQKYLIKTNTISKQKGGWASLAYKIEDENEHFYFLKVYEKSRKSTSYLTEHIDLYLPIVDWLDNQTLLKGKIIRLIKTQSDDFRCEDENYIYVLFDYIKGETVGGKNLTKEQITQLAEIVSQLHHLKKTPFDLSQISETFDLSFISKLNNWIDKNLDQLKTEIKTVLQPNLSIIKNQINEWYNLSNALKEKDLKYCLCHTDIHHWNLITDKQKLYLLDWEGIKFAPPEADIFSIYQQPYFDLFIKRYYELNPDYQINETVLQYYLTSRKLQDIFEFIEQLQFDELNSEEYKINLNYLKKEVDNIISKPKNTASR</sequence>
<protein>
    <submittedName>
        <fullName evidence="2">Phosphotransferase enzyme family protein</fullName>
    </submittedName>
</protein>
<evidence type="ECO:0000313" key="2">
    <source>
        <dbReference type="EMBL" id="SDI02908.1"/>
    </source>
</evidence>
<dbReference type="Gene3D" id="3.30.200.20">
    <property type="entry name" value="Phosphorylase Kinase, domain 1"/>
    <property type="match status" value="1"/>
</dbReference>
<gene>
    <name evidence="2" type="ORF">SAMN05421818_1482</name>
</gene>
<evidence type="ECO:0000313" key="3">
    <source>
        <dbReference type="Proteomes" id="UP000243588"/>
    </source>
</evidence>
<feature type="domain" description="Aminoglycoside phosphotransferase" evidence="1">
    <location>
        <begin position="24"/>
        <end position="245"/>
    </location>
</feature>
<dbReference type="InterPro" id="IPR011009">
    <property type="entry name" value="Kinase-like_dom_sf"/>
</dbReference>
<dbReference type="AlphaFoldDB" id="A0A1G8H8A9"/>
<accession>A0A1G8H8A9</accession>
<dbReference type="EMBL" id="FNDQ01000048">
    <property type="protein sequence ID" value="SDI02908.1"/>
    <property type="molecule type" value="Genomic_DNA"/>
</dbReference>
<keyword evidence="2" id="KW-0808">Transferase</keyword>
<dbReference type="Proteomes" id="UP000243588">
    <property type="component" value="Unassembled WGS sequence"/>
</dbReference>
<dbReference type="Gene3D" id="1.20.58.840">
    <property type="match status" value="1"/>
</dbReference>
<dbReference type="GO" id="GO:0016740">
    <property type="term" value="F:transferase activity"/>
    <property type="evidence" value="ECO:0007669"/>
    <property type="project" value="UniProtKB-KW"/>
</dbReference>
<dbReference type="RefSeq" id="WP_090410533.1">
    <property type="nucleotide sequence ID" value="NZ_FNDQ01000048.1"/>
</dbReference>
<proteinExistence type="predicted"/>
<name>A0A1G8H8A9_9FLAO</name>
<dbReference type="SUPFAM" id="SSF56112">
    <property type="entry name" value="Protein kinase-like (PK-like)"/>
    <property type="match status" value="1"/>
</dbReference>
<dbReference type="Pfam" id="PF01636">
    <property type="entry name" value="APH"/>
    <property type="match status" value="1"/>
</dbReference>
<keyword evidence="3" id="KW-1185">Reference proteome</keyword>